<gene>
    <name evidence="1" type="ORF">FHS11_000787</name>
</gene>
<keyword evidence="2" id="KW-1185">Reference proteome</keyword>
<dbReference type="RefSeq" id="WP_157750771.1">
    <property type="nucleotide sequence ID" value="NZ_AP017313.1"/>
</dbReference>
<dbReference type="Proteomes" id="UP000539265">
    <property type="component" value="Unassembled WGS sequence"/>
</dbReference>
<sequence>MEIEDMSLKPKYIFLTVLMTAAFACKKQISSSVTNAPNNYLVVNGNIAPDDTTTITLTRTVNISGKVNSKPELGAAVSIEGSQGNHYNLAANSKGDYILAPVNLSAGQNYRLKITTSDGKQYASDFVPVKNSPQIDTINYAIQSKGLQININTHDPANSTHYYRWDYTETYIIHSLYNSHYMEVNHDTTAPRPADKEIYQCWASDTSSTIVLGSSAKLSKDIISAQPVITIPSTSEKIHIRYSIMVKQYALTTDAYNYFVLLKKNTEQLGSIFDAQPSELTGNIHCLTNPSEPVVGFVTAGSVTQQRIFIDNANLPAWQADLPFKGCSADTLVYIYTIPKSVPPQSILQVKEFIYTDVMIPIDYVEGIYPNNGYTAAFPYCVDCTLRGSNRQPSFWK</sequence>
<evidence type="ECO:0000313" key="2">
    <source>
        <dbReference type="Proteomes" id="UP000539265"/>
    </source>
</evidence>
<accession>A0A839SCT7</accession>
<dbReference type="OrthoDB" id="1062680at2"/>
<dbReference type="Pfam" id="PF14054">
    <property type="entry name" value="DUF4249"/>
    <property type="match status" value="1"/>
</dbReference>
<evidence type="ECO:0000313" key="1">
    <source>
        <dbReference type="EMBL" id="MBB3054377.1"/>
    </source>
</evidence>
<evidence type="ECO:0008006" key="3">
    <source>
        <dbReference type="Google" id="ProtNLM"/>
    </source>
</evidence>
<protein>
    <recommendedName>
        <fullName evidence="3">DUF4249 domain-containing protein</fullName>
    </recommendedName>
</protein>
<dbReference type="EMBL" id="JACHWX010000002">
    <property type="protein sequence ID" value="MBB3054377.1"/>
    <property type="molecule type" value="Genomic_DNA"/>
</dbReference>
<reference evidence="1" key="1">
    <citation type="submission" date="2020-08" db="EMBL/GenBank/DDBJ databases">
        <title>Genomic Encyclopedia of Type Strains, Phase III (KMG-III): the genomes of soil and plant-associated and newly described type strains.</title>
        <authorList>
            <person name="Whitman W."/>
        </authorList>
    </citation>
    <scope>NUCLEOTIDE SEQUENCE [LARGE SCALE GENOMIC DNA]</scope>
    <source>
        <strain evidence="1">CECT 8628</strain>
    </source>
</reference>
<dbReference type="InterPro" id="IPR025345">
    <property type="entry name" value="DUF4249"/>
</dbReference>
<organism evidence="1 2">
    <name type="scientific">Mucilaginibacter gotjawali</name>
    <dbReference type="NCBI Taxonomy" id="1550579"/>
    <lineage>
        <taxon>Bacteria</taxon>
        <taxon>Pseudomonadati</taxon>
        <taxon>Bacteroidota</taxon>
        <taxon>Sphingobacteriia</taxon>
        <taxon>Sphingobacteriales</taxon>
        <taxon>Sphingobacteriaceae</taxon>
        <taxon>Mucilaginibacter</taxon>
    </lineage>
</organism>
<dbReference type="AlphaFoldDB" id="A0A839SCT7"/>
<name>A0A839SCT7_9SPHI</name>
<comment type="caution">
    <text evidence="1">The sequence shown here is derived from an EMBL/GenBank/DDBJ whole genome shotgun (WGS) entry which is preliminary data.</text>
</comment>
<proteinExistence type="predicted"/>